<keyword evidence="2" id="KW-0413">Isomerase</keyword>
<proteinExistence type="predicted"/>
<reference evidence="2 3" key="1">
    <citation type="journal article" date="2019" name="Emerg. Microbes Infect.">
        <title>Comprehensive subspecies identification of 175 nontuberculous mycobacteria species based on 7547 genomic profiles.</title>
        <authorList>
            <person name="Matsumoto Y."/>
            <person name="Kinjo T."/>
            <person name="Motooka D."/>
            <person name="Nabeya D."/>
            <person name="Jung N."/>
            <person name="Uechi K."/>
            <person name="Horii T."/>
            <person name="Iida T."/>
            <person name="Fujita J."/>
            <person name="Nakamura S."/>
        </authorList>
    </citation>
    <scope>NUCLEOTIDE SEQUENCE [LARGE SCALE GENOMIC DNA]</scope>
    <source>
        <strain evidence="2 3">JCM 30396</strain>
    </source>
</reference>
<dbReference type="GO" id="GO:0016853">
    <property type="term" value="F:isomerase activity"/>
    <property type="evidence" value="ECO:0007669"/>
    <property type="project" value="UniProtKB-KW"/>
</dbReference>
<dbReference type="EMBL" id="AP022596">
    <property type="protein sequence ID" value="BBY65659.1"/>
    <property type="molecule type" value="Genomic_DNA"/>
</dbReference>
<gene>
    <name evidence="2" type="ORF">MHEL_39020</name>
</gene>
<organism evidence="2 3">
    <name type="scientific">Mycolicibacterium helvum</name>
    <dbReference type="NCBI Taxonomy" id="1534349"/>
    <lineage>
        <taxon>Bacteria</taxon>
        <taxon>Bacillati</taxon>
        <taxon>Actinomycetota</taxon>
        <taxon>Actinomycetes</taxon>
        <taxon>Mycobacteriales</taxon>
        <taxon>Mycobacteriaceae</taxon>
        <taxon>Mycolicibacterium</taxon>
    </lineage>
</organism>
<protein>
    <submittedName>
        <fullName evidence="2">Ketosteroid isomerase</fullName>
    </submittedName>
</protein>
<evidence type="ECO:0000259" key="1">
    <source>
        <dbReference type="Pfam" id="PF12680"/>
    </source>
</evidence>
<dbReference type="InterPro" id="IPR032710">
    <property type="entry name" value="NTF2-like_dom_sf"/>
</dbReference>
<keyword evidence="3" id="KW-1185">Reference proteome</keyword>
<dbReference type="InterPro" id="IPR037401">
    <property type="entry name" value="SnoaL-like"/>
</dbReference>
<name>A0A7I7TB36_9MYCO</name>
<feature type="domain" description="SnoaL-like" evidence="1">
    <location>
        <begin position="12"/>
        <end position="112"/>
    </location>
</feature>
<evidence type="ECO:0000313" key="3">
    <source>
        <dbReference type="Proteomes" id="UP000467148"/>
    </source>
</evidence>
<dbReference type="RefSeq" id="WP_163749709.1">
    <property type="nucleotide sequence ID" value="NZ_AP022596.1"/>
</dbReference>
<dbReference type="SUPFAM" id="SSF54427">
    <property type="entry name" value="NTF2-like"/>
    <property type="match status" value="1"/>
</dbReference>
<dbReference type="Pfam" id="PF12680">
    <property type="entry name" value="SnoaL_2"/>
    <property type="match status" value="1"/>
</dbReference>
<evidence type="ECO:0000313" key="2">
    <source>
        <dbReference type="EMBL" id="BBY65659.1"/>
    </source>
</evidence>
<dbReference type="Proteomes" id="UP000467148">
    <property type="component" value="Chromosome"/>
</dbReference>
<dbReference type="KEGG" id="mhev:MHEL_39020"/>
<dbReference type="AlphaFoldDB" id="A0A7I7TB36"/>
<accession>A0A7I7TB36</accession>
<sequence>MIAHDQIVDAADRLFAAIAAGDVEAVTALWSDDITVWHQGDERDNDKARAGKVIRWYVGATTDRRYEVLDRQVFEGGFVQQHILHCTTAGGEQLALRVCLVVKIGDDGLMRRIDEYLDPADLAPLL</sequence>
<dbReference type="Gene3D" id="3.10.450.50">
    <property type="match status" value="1"/>
</dbReference>